<dbReference type="Proteomes" id="UP001433268">
    <property type="component" value="Unassembled WGS sequence"/>
</dbReference>
<sequence>MDSDDEAASANVLGVLGAILGYIGAEAAADSAFERLLWPQRAYSNFSLSSAPGVALLTPMGGPMYRAALKALDTIYKHGLLRGSYQGHMLGTAFFPDQGWTYTMHGGTYYESHTEDLRNCLWTRVLSYISMSTSNITPNPMKAEVKTTSVPLRAKVAVYRLNISRETSADKSRSLPFVSEGTRTPSFRVFLGISFSELTSILCAIGITAVYQSAWALLWLAPLLIRLFSAVFAIHRERLVSAVSASSISEPPCNYEIHCPQSDGNFMVLTGPPSLILQFFRHYGHPQRDHVREVLQLGTVFIFISLFPIGLLCYVMWMPVGIQHIWLGWQLYIVLAMYISRYSHVGASTSTEYGAAEAFMNRLHPPCNTTGNQQNRRHGSILFGNSKNGLDMMRADLTVTYHSRNQEGKDAFRGMLRGDIENGLGISTEKGSS</sequence>
<dbReference type="EMBL" id="JAQQWN010000006">
    <property type="protein sequence ID" value="KAK8080293.1"/>
    <property type="molecule type" value="Genomic_DNA"/>
</dbReference>
<proteinExistence type="predicted"/>
<keyword evidence="1" id="KW-0812">Transmembrane</keyword>
<evidence type="ECO:0000256" key="1">
    <source>
        <dbReference type="SAM" id="Phobius"/>
    </source>
</evidence>
<organism evidence="2 3">
    <name type="scientific">Apiospora hydei</name>
    <dbReference type="NCBI Taxonomy" id="1337664"/>
    <lineage>
        <taxon>Eukaryota</taxon>
        <taxon>Fungi</taxon>
        <taxon>Dikarya</taxon>
        <taxon>Ascomycota</taxon>
        <taxon>Pezizomycotina</taxon>
        <taxon>Sordariomycetes</taxon>
        <taxon>Xylariomycetidae</taxon>
        <taxon>Amphisphaeriales</taxon>
        <taxon>Apiosporaceae</taxon>
        <taxon>Apiospora</taxon>
    </lineage>
</organism>
<keyword evidence="1" id="KW-0472">Membrane</keyword>
<evidence type="ECO:0000313" key="3">
    <source>
        <dbReference type="Proteomes" id="UP001433268"/>
    </source>
</evidence>
<gene>
    <name evidence="2" type="ORF">PG997_008111</name>
</gene>
<protein>
    <submittedName>
        <fullName evidence="2">Uncharacterized protein</fullName>
    </submittedName>
</protein>
<dbReference type="GeneID" id="92045486"/>
<name>A0ABR1W9X4_9PEZI</name>
<reference evidence="2 3" key="1">
    <citation type="submission" date="2023-01" db="EMBL/GenBank/DDBJ databases">
        <title>Analysis of 21 Apiospora genomes using comparative genomics revels a genus with tremendous synthesis potential of carbohydrate active enzymes and secondary metabolites.</title>
        <authorList>
            <person name="Sorensen T."/>
        </authorList>
    </citation>
    <scope>NUCLEOTIDE SEQUENCE [LARGE SCALE GENOMIC DNA]</scope>
    <source>
        <strain evidence="2 3">CBS 114990</strain>
    </source>
</reference>
<accession>A0ABR1W9X4</accession>
<feature type="transmembrane region" description="Helical" evidence="1">
    <location>
        <begin position="323"/>
        <end position="340"/>
    </location>
</feature>
<dbReference type="RefSeq" id="XP_066667768.1">
    <property type="nucleotide sequence ID" value="XM_066812426.1"/>
</dbReference>
<evidence type="ECO:0000313" key="2">
    <source>
        <dbReference type="EMBL" id="KAK8080293.1"/>
    </source>
</evidence>
<comment type="caution">
    <text evidence="2">The sequence shown here is derived from an EMBL/GenBank/DDBJ whole genome shotgun (WGS) entry which is preliminary data.</text>
</comment>
<keyword evidence="3" id="KW-1185">Reference proteome</keyword>
<keyword evidence="1" id="KW-1133">Transmembrane helix</keyword>
<feature type="transmembrane region" description="Helical" evidence="1">
    <location>
        <begin position="189"/>
        <end position="210"/>
    </location>
</feature>
<feature type="transmembrane region" description="Helical" evidence="1">
    <location>
        <begin position="294"/>
        <end position="317"/>
    </location>
</feature>
<feature type="transmembrane region" description="Helical" evidence="1">
    <location>
        <begin position="216"/>
        <end position="234"/>
    </location>
</feature>